<dbReference type="Proteomes" id="UP000271624">
    <property type="component" value="Unassembled WGS sequence"/>
</dbReference>
<dbReference type="GO" id="GO:0005524">
    <property type="term" value="F:ATP binding"/>
    <property type="evidence" value="ECO:0007669"/>
    <property type="project" value="UniProtKB-KW"/>
</dbReference>
<evidence type="ECO:0000259" key="10">
    <source>
        <dbReference type="PROSITE" id="PS50109"/>
    </source>
</evidence>
<reference evidence="12" key="2">
    <citation type="journal article" date="2019" name="Genome Biol. Evol.">
        <title>Day and night: Metabolic profiles and evolutionary relationships of six axenic non-marine cyanobacteria.</title>
        <authorList>
            <person name="Will S.E."/>
            <person name="Henke P."/>
            <person name="Boedeker C."/>
            <person name="Huang S."/>
            <person name="Brinkmann H."/>
            <person name="Rohde M."/>
            <person name="Jarek M."/>
            <person name="Friedl T."/>
            <person name="Seufert S."/>
            <person name="Schumacher M."/>
            <person name="Overmann J."/>
            <person name="Neumann-Schaal M."/>
            <person name="Petersen J."/>
        </authorList>
    </citation>
    <scope>NUCLEOTIDE SEQUENCE [LARGE SCALE GENOMIC DNA]</scope>
    <source>
        <strain evidence="12">PCC 7102</strain>
    </source>
</reference>
<comment type="catalytic activity">
    <reaction evidence="1">
        <text>ATP + protein L-histidine = ADP + protein N-phospho-L-histidine.</text>
        <dbReference type="EC" id="2.7.13.3"/>
    </reaction>
</comment>
<dbReference type="PROSITE" id="PS50110">
    <property type="entry name" value="RESPONSE_REGULATORY"/>
    <property type="match status" value="1"/>
</dbReference>
<dbReference type="PANTHER" id="PTHR43047">
    <property type="entry name" value="TWO-COMPONENT HISTIDINE PROTEIN KINASE"/>
    <property type="match status" value="1"/>
</dbReference>
<protein>
    <recommendedName>
        <fullName evidence="2">histidine kinase</fullName>
        <ecNumber evidence="2">2.7.13.3</ecNumber>
    </recommendedName>
</protein>
<gene>
    <name evidence="12" type="ORF">DSM106972_017260</name>
</gene>
<dbReference type="InterPro" id="IPR036890">
    <property type="entry name" value="HATPase_C_sf"/>
</dbReference>
<dbReference type="GO" id="GO:0000155">
    <property type="term" value="F:phosphorelay sensor kinase activity"/>
    <property type="evidence" value="ECO:0007669"/>
    <property type="project" value="InterPro"/>
</dbReference>
<dbReference type="SMART" id="SM00387">
    <property type="entry name" value="HATPase_c"/>
    <property type="match status" value="1"/>
</dbReference>
<dbReference type="CDD" id="cd00082">
    <property type="entry name" value="HisKA"/>
    <property type="match status" value="1"/>
</dbReference>
<feature type="domain" description="Response regulatory" evidence="11">
    <location>
        <begin position="8"/>
        <end position="124"/>
    </location>
</feature>
<evidence type="ECO:0000256" key="7">
    <source>
        <dbReference type="ARBA" id="ARBA00022840"/>
    </source>
</evidence>
<dbReference type="RefSeq" id="WP_127080346.1">
    <property type="nucleotide sequence ID" value="NZ_RSCL01000003.1"/>
</dbReference>
<proteinExistence type="predicted"/>
<organism evidence="12 13">
    <name type="scientific">Dulcicalothrix desertica PCC 7102</name>
    <dbReference type="NCBI Taxonomy" id="232991"/>
    <lineage>
        <taxon>Bacteria</taxon>
        <taxon>Bacillati</taxon>
        <taxon>Cyanobacteriota</taxon>
        <taxon>Cyanophyceae</taxon>
        <taxon>Nostocales</taxon>
        <taxon>Calotrichaceae</taxon>
        <taxon>Dulcicalothrix</taxon>
    </lineage>
</organism>
<dbReference type="InterPro" id="IPR003661">
    <property type="entry name" value="HisK_dim/P_dom"/>
</dbReference>
<dbReference type="InterPro" id="IPR004358">
    <property type="entry name" value="Sig_transdc_His_kin-like_C"/>
</dbReference>
<dbReference type="Pfam" id="PF00512">
    <property type="entry name" value="HisKA"/>
    <property type="match status" value="1"/>
</dbReference>
<keyword evidence="8" id="KW-0902">Two-component regulatory system</keyword>
<evidence type="ECO:0000259" key="11">
    <source>
        <dbReference type="PROSITE" id="PS50110"/>
    </source>
</evidence>
<dbReference type="AlphaFoldDB" id="A0A433VR15"/>
<keyword evidence="3 9" id="KW-0597">Phosphoprotein</keyword>
<dbReference type="Gene3D" id="1.10.287.130">
    <property type="match status" value="1"/>
</dbReference>
<dbReference type="OrthoDB" id="9773246at2"/>
<evidence type="ECO:0000256" key="6">
    <source>
        <dbReference type="ARBA" id="ARBA00022777"/>
    </source>
</evidence>
<evidence type="ECO:0000256" key="2">
    <source>
        <dbReference type="ARBA" id="ARBA00012438"/>
    </source>
</evidence>
<evidence type="ECO:0000256" key="3">
    <source>
        <dbReference type="ARBA" id="ARBA00022553"/>
    </source>
</evidence>
<dbReference type="SMART" id="SM00388">
    <property type="entry name" value="HisKA"/>
    <property type="match status" value="1"/>
</dbReference>
<evidence type="ECO:0000256" key="1">
    <source>
        <dbReference type="ARBA" id="ARBA00000085"/>
    </source>
</evidence>
<dbReference type="EC" id="2.7.13.3" evidence="2"/>
<evidence type="ECO:0000256" key="5">
    <source>
        <dbReference type="ARBA" id="ARBA00022741"/>
    </source>
</evidence>
<dbReference type="GO" id="GO:0009927">
    <property type="term" value="F:histidine phosphotransfer kinase activity"/>
    <property type="evidence" value="ECO:0007669"/>
    <property type="project" value="TreeGrafter"/>
</dbReference>
<dbReference type="SMART" id="SM00448">
    <property type="entry name" value="REC"/>
    <property type="match status" value="1"/>
</dbReference>
<dbReference type="SUPFAM" id="SSF52172">
    <property type="entry name" value="CheY-like"/>
    <property type="match status" value="1"/>
</dbReference>
<keyword evidence="5" id="KW-0547">Nucleotide-binding</keyword>
<dbReference type="CDD" id="cd19920">
    <property type="entry name" value="REC_PA4781-like"/>
    <property type="match status" value="1"/>
</dbReference>
<reference evidence="12" key="1">
    <citation type="submission" date="2018-12" db="EMBL/GenBank/DDBJ databases">
        <authorList>
            <person name="Will S."/>
            <person name="Neumann-Schaal M."/>
            <person name="Henke P."/>
        </authorList>
    </citation>
    <scope>NUCLEOTIDE SEQUENCE</scope>
    <source>
        <strain evidence="12">PCC 7102</strain>
    </source>
</reference>
<dbReference type="Gene3D" id="3.40.50.2300">
    <property type="match status" value="1"/>
</dbReference>
<dbReference type="Gene3D" id="3.30.565.10">
    <property type="entry name" value="Histidine kinase-like ATPase, C-terminal domain"/>
    <property type="match status" value="1"/>
</dbReference>
<dbReference type="PRINTS" id="PR00344">
    <property type="entry name" value="BCTRLSENSOR"/>
</dbReference>
<dbReference type="InterPro" id="IPR001789">
    <property type="entry name" value="Sig_transdc_resp-reg_receiver"/>
</dbReference>
<keyword evidence="4" id="KW-0808">Transferase</keyword>
<dbReference type="Pfam" id="PF02518">
    <property type="entry name" value="HATPase_c"/>
    <property type="match status" value="1"/>
</dbReference>
<accession>A0A433VR15</accession>
<dbReference type="PROSITE" id="PS50109">
    <property type="entry name" value="HIS_KIN"/>
    <property type="match status" value="1"/>
</dbReference>
<evidence type="ECO:0000313" key="12">
    <source>
        <dbReference type="EMBL" id="RUT08558.1"/>
    </source>
</evidence>
<keyword evidence="7" id="KW-0067">ATP-binding</keyword>
<comment type="caution">
    <text evidence="12">The sequence shown here is derived from an EMBL/GenBank/DDBJ whole genome shotgun (WGS) entry which is preliminary data.</text>
</comment>
<keyword evidence="13" id="KW-1185">Reference proteome</keyword>
<dbReference type="SUPFAM" id="SSF47384">
    <property type="entry name" value="Homodimeric domain of signal transducing histidine kinase"/>
    <property type="match status" value="1"/>
</dbReference>
<dbReference type="FunFam" id="3.40.50.2300:FF:000121">
    <property type="entry name" value="Sensor histidine kinase RcsC"/>
    <property type="match status" value="1"/>
</dbReference>
<evidence type="ECO:0000256" key="8">
    <source>
        <dbReference type="ARBA" id="ARBA00023012"/>
    </source>
</evidence>
<evidence type="ECO:0000256" key="4">
    <source>
        <dbReference type="ARBA" id="ARBA00022679"/>
    </source>
</evidence>
<sequence>MSVSNYPFILIVDDNPTNLSVLSQALKSAGYKIRMAVDGEDALAQVERAHPELILLDIQMPNMDGFETCRRLQANPATESIPIIFMTALADTENKVKGLSLGAVDYIIKPFEQEEVLARVKIHWRLKRLTDNLEQQVAERTQALQKTQVQLVQHEKLSALGELVAGVAHEINNPIGCIIGNVDAVQDYINDLLIVIDLYHEKFPVHGAEIEEKLQEIDLEYLREDLPKLIRAMKDGGSRINSISNSLRTFSRADNNAKQKFNIHNGIDSTLLILRHRLKASEKHPEIKVITEYGELPEIECFPGQLNQVFMNILANAIDALEEFNVGLSFKEIQANPNKIIINTLFENNNVKISIIDNGKGMEEEIKNKIFDHLFTTKAVGKGTGLGLAIAKQIIEETHGGKLSCNSCFGKGTEFLIQIPV</sequence>
<dbReference type="InterPro" id="IPR005467">
    <property type="entry name" value="His_kinase_dom"/>
</dbReference>
<evidence type="ECO:0000256" key="9">
    <source>
        <dbReference type="PROSITE-ProRule" id="PRU00169"/>
    </source>
</evidence>
<keyword evidence="6" id="KW-0418">Kinase</keyword>
<dbReference type="GO" id="GO:0005886">
    <property type="term" value="C:plasma membrane"/>
    <property type="evidence" value="ECO:0007669"/>
    <property type="project" value="TreeGrafter"/>
</dbReference>
<feature type="modified residue" description="4-aspartylphosphate" evidence="9">
    <location>
        <position position="57"/>
    </location>
</feature>
<dbReference type="EMBL" id="RSCL01000003">
    <property type="protein sequence ID" value="RUT08558.1"/>
    <property type="molecule type" value="Genomic_DNA"/>
</dbReference>
<dbReference type="PANTHER" id="PTHR43047:SF72">
    <property type="entry name" value="OSMOSENSING HISTIDINE PROTEIN KINASE SLN1"/>
    <property type="match status" value="1"/>
</dbReference>
<dbReference type="InterPro" id="IPR003594">
    <property type="entry name" value="HATPase_dom"/>
</dbReference>
<dbReference type="SUPFAM" id="SSF55874">
    <property type="entry name" value="ATPase domain of HSP90 chaperone/DNA topoisomerase II/histidine kinase"/>
    <property type="match status" value="1"/>
</dbReference>
<dbReference type="Pfam" id="PF00072">
    <property type="entry name" value="Response_reg"/>
    <property type="match status" value="1"/>
</dbReference>
<name>A0A433VR15_9CYAN</name>
<evidence type="ECO:0000313" key="13">
    <source>
        <dbReference type="Proteomes" id="UP000271624"/>
    </source>
</evidence>
<feature type="domain" description="Histidine kinase" evidence="10">
    <location>
        <begin position="166"/>
        <end position="421"/>
    </location>
</feature>
<dbReference type="InterPro" id="IPR011006">
    <property type="entry name" value="CheY-like_superfamily"/>
</dbReference>
<dbReference type="InterPro" id="IPR036097">
    <property type="entry name" value="HisK_dim/P_sf"/>
</dbReference>